<dbReference type="PROSITE" id="PS50263">
    <property type="entry name" value="CN_HYDROLASE"/>
    <property type="match status" value="1"/>
</dbReference>
<gene>
    <name evidence="4" type="ORF">RR45_GL000270</name>
    <name evidence="5" type="ORF">SAMN02746068_01669</name>
</gene>
<evidence type="ECO:0000313" key="4">
    <source>
        <dbReference type="EMBL" id="PCS03248.1"/>
    </source>
</evidence>
<dbReference type="PROSITE" id="PS01227">
    <property type="entry name" value="UPF0012"/>
    <property type="match status" value="1"/>
</dbReference>
<name>A0A1K2HFX1_9LACT</name>
<evidence type="ECO:0000313" key="5">
    <source>
        <dbReference type="EMBL" id="SFZ75619.1"/>
    </source>
</evidence>
<proteinExistence type="inferred from homology"/>
<dbReference type="PANTHER" id="PTHR23088:SF27">
    <property type="entry name" value="DEAMINATED GLUTATHIONE AMIDASE"/>
    <property type="match status" value="1"/>
</dbReference>
<dbReference type="AlphaFoldDB" id="A0A1K2HFX1"/>
<reference evidence="5 6" key="2">
    <citation type="submission" date="2016-11" db="EMBL/GenBank/DDBJ databases">
        <authorList>
            <person name="Jaros S."/>
            <person name="Januszkiewicz K."/>
            <person name="Wedrychowicz H."/>
        </authorList>
    </citation>
    <scope>NUCLEOTIDE SEQUENCE [LARGE SCALE GENOMIC DNA]</scope>
    <source>
        <strain evidence="5 6">DSM 22330</strain>
    </source>
</reference>
<evidence type="ECO:0000259" key="3">
    <source>
        <dbReference type="PROSITE" id="PS50263"/>
    </source>
</evidence>
<keyword evidence="2 5" id="KW-0378">Hydrolase</keyword>
<dbReference type="Proteomes" id="UP000218979">
    <property type="component" value="Unassembled WGS sequence"/>
</dbReference>
<keyword evidence="7" id="KW-1185">Reference proteome</keyword>
<protein>
    <submittedName>
        <fullName evidence="4">Nitrilase</fullName>
    </submittedName>
    <submittedName>
        <fullName evidence="5">Predicted amidohydrolase</fullName>
    </submittedName>
</protein>
<comment type="similarity">
    <text evidence="1">Belongs to the carbon-nitrogen hydrolase superfamily. NIT1/NIT2 family.</text>
</comment>
<dbReference type="Pfam" id="PF00795">
    <property type="entry name" value="CN_hydrolase"/>
    <property type="match status" value="1"/>
</dbReference>
<dbReference type="GO" id="GO:0016811">
    <property type="term" value="F:hydrolase activity, acting on carbon-nitrogen (but not peptide) bonds, in linear amides"/>
    <property type="evidence" value="ECO:0007669"/>
    <property type="project" value="InterPro"/>
</dbReference>
<accession>A0A1K2HFX1</accession>
<dbReference type="PANTHER" id="PTHR23088">
    <property type="entry name" value="NITRILASE-RELATED"/>
    <property type="match status" value="1"/>
</dbReference>
<dbReference type="InterPro" id="IPR003010">
    <property type="entry name" value="C-N_Hydrolase"/>
</dbReference>
<dbReference type="SUPFAM" id="SSF56317">
    <property type="entry name" value="Carbon-nitrogen hydrolase"/>
    <property type="match status" value="1"/>
</dbReference>
<evidence type="ECO:0000313" key="6">
    <source>
        <dbReference type="Proteomes" id="UP000185655"/>
    </source>
</evidence>
<dbReference type="InterPro" id="IPR036526">
    <property type="entry name" value="C-N_Hydrolase_sf"/>
</dbReference>
<evidence type="ECO:0000256" key="1">
    <source>
        <dbReference type="ARBA" id="ARBA00010613"/>
    </source>
</evidence>
<sequence length="287" mass="32140">MVPCRQYKIAIVQLQTSCQLKDNLVKIEKFIRVAAQEGAKLIAFPEVMNIIDSHTPSYSESDGGETFRLLSRLAKTLGVYIHGGSWSETIPASKKHYNTSYLFDDKGIVVGKYRKIHTFDITDPSGQIYRESDTVTSGQEVVVVETPLGKLGFAICYDLRFPELHRLLALKGAEIIFNPSDFNLMTGKDHWEVLLRARAIENGVYMIAADQYGQNAKMLAYGNSLVVNPWGTVIARAGDGEQILYADIDLDGLAEIRNRMQTLENRQSEVYRLSENAQNVARNTDGK</sequence>
<dbReference type="EMBL" id="FPKS01000010">
    <property type="protein sequence ID" value="SFZ75619.1"/>
    <property type="molecule type" value="Genomic_DNA"/>
</dbReference>
<dbReference type="STRING" id="1122154.SAMN02746068_01669"/>
<dbReference type="InterPro" id="IPR045254">
    <property type="entry name" value="Nit1/2_C-N_Hydrolase"/>
</dbReference>
<organism evidence="5 6">
    <name type="scientific">Pseudolactococcus chungangensis CAU 28 = DSM 22330</name>
    <dbReference type="NCBI Taxonomy" id="1122154"/>
    <lineage>
        <taxon>Bacteria</taxon>
        <taxon>Bacillati</taxon>
        <taxon>Bacillota</taxon>
        <taxon>Bacilli</taxon>
        <taxon>Lactobacillales</taxon>
        <taxon>Streptococcaceae</taxon>
        <taxon>Pseudolactococcus</taxon>
    </lineage>
</organism>
<feature type="domain" description="CN hydrolase" evidence="3">
    <location>
        <begin position="7"/>
        <end position="250"/>
    </location>
</feature>
<dbReference type="InterPro" id="IPR001110">
    <property type="entry name" value="UPF0012_CS"/>
</dbReference>
<reference evidence="4 7" key="1">
    <citation type="submission" date="2014-12" db="EMBL/GenBank/DDBJ databases">
        <title>Draft genome sequences of 10 type strains of Lactococcus.</title>
        <authorList>
            <person name="Sun Z."/>
            <person name="Zhong Z."/>
            <person name="Liu W."/>
            <person name="Zhang W."/>
            <person name="Zhang H."/>
        </authorList>
    </citation>
    <scope>NUCLEOTIDE SEQUENCE [LARGE SCALE GENOMIC DNA]</scope>
    <source>
        <strain evidence="4 7">DSM 22330</strain>
    </source>
</reference>
<dbReference type="Gene3D" id="3.60.110.10">
    <property type="entry name" value="Carbon-nitrogen hydrolase"/>
    <property type="match status" value="1"/>
</dbReference>
<dbReference type="Proteomes" id="UP000185655">
    <property type="component" value="Unassembled WGS sequence"/>
</dbReference>
<dbReference type="RefSeq" id="WP_031366807.1">
    <property type="nucleotide sequence ID" value="NZ_FPKS01000010.1"/>
</dbReference>
<dbReference type="OrthoDB" id="9811121at2"/>
<evidence type="ECO:0000256" key="2">
    <source>
        <dbReference type="ARBA" id="ARBA00022801"/>
    </source>
</evidence>
<evidence type="ECO:0000313" key="7">
    <source>
        <dbReference type="Proteomes" id="UP000218979"/>
    </source>
</evidence>
<dbReference type="CDD" id="cd07572">
    <property type="entry name" value="nit"/>
    <property type="match status" value="1"/>
</dbReference>
<dbReference type="EMBL" id="JXJT01000010">
    <property type="protein sequence ID" value="PCS03248.1"/>
    <property type="molecule type" value="Genomic_DNA"/>
</dbReference>